<dbReference type="Proteomes" id="UP001590950">
    <property type="component" value="Unassembled WGS sequence"/>
</dbReference>
<proteinExistence type="predicted"/>
<protein>
    <submittedName>
        <fullName evidence="1">Uncharacterized protein</fullName>
    </submittedName>
</protein>
<reference evidence="1 2" key="1">
    <citation type="submission" date="2024-09" db="EMBL/GenBank/DDBJ databases">
        <title>Rethinking Asexuality: The Enigmatic Case of Functional Sexual Genes in Lepraria (Stereocaulaceae).</title>
        <authorList>
            <person name="Doellman M."/>
            <person name="Sun Y."/>
            <person name="Barcenas-Pena A."/>
            <person name="Lumbsch H.T."/>
            <person name="Grewe F."/>
        </authorList>
    </citation>
    <scope>NUCLEOTIDE SEQUENCE [LARGE SCALE GENOMIC DNA]</scope>
    <source>
        <strain evidence="1 2">Mercado 3170</strain>
    </source>
</reference>
<organism evidence="1 2">
    <name type="scientific">Stereocaulon virgatum</name>
    <dbReference type="NCBI Taxonomy" id="373712"/>
    <lineage>
        <taxon>Eukaryota</taxon>
        <taxon>Fungi</taxon>
        <taxon>Dikarya</taxon>
        <taxon>Ascomycota</taxon>
        <taxon>Pezizomycotina</taxon>
        <taxon>Lecanoromycetes</taxon>
        <taxon>OSLEUM clade</taxon>
        <taxon>Lecanoromycetidae</taxon>
        <taxon>Lecanorales</taxon>
        <taxon>Lecanorineae</taxon>
        <taxon>Stereocaulaceae</taxon>
        <taxon>Stereocaulon</taxon>
    </lineage>
</organism>
<accession>A0ABR3ZW80</accession>
<sequence length="204" mass="22654">MAKDGRELCATSGNTKVGCKRFGGETSNSSHRLDLFVVWDNINAADAFRASPTFETTFTWIAIFSLTTHCVSPKGTISTHGSTEKVTLFFPASTSQEDVPIFESQVGGFTAESFSADSPHMLPESVAHGWTINDDRNDQQEIKACAVFIWWYDLDRMYNLKQDKTSLFNNLSVPLLIEASLESTAAMYTQLNNVRIEEFGSVVM</sequence>
<comment type="caution">
    <text evidence="1">The sequence shown here is derived from an EMBL/GenBank/DDBJ whole genome shotgun (WGS) entry which is preliminary data.</text>
</comment>
<evidence type="ECO:0000313" key="1">
    <source>
        <dbReference type="EMBL" id="KAL2037867.1"/>
    </source>
</evidence>
<gene>
    <name evidence="1" type="ORF">N7G274_009342</name>
</gene>
<name>A0ABR3ZW80_9LECA</name>
<evidence type="ECO:0000313" key="2">
    <source>
        <dbReference type="Proteomes" id="UP001590950"/>
    </source>
</evidence>
<keyword evidence="2" id="KW-1185">Reference proteome</keyword>
<dbReference type="EMBL" id="JBEFKJ010000036">
    <property type="protein sequence ID" value="KAL2037867.1"/>
    <property type="molecule type" value="Genomic_DNA"/>
</dbReference>